<keyword evidence="4" id="KW-0479">Metal-binding</keyword>
<name>A0ABY1YZ29_9GAMM</name>
<organism evidence="10 11">
    <name type="scientific">Phytopseudomonas dryadis</name>
    <dbReference type="NCBI Taxonomy" id="2487520"/>
    <lineage>
        <taxon>Bacteria</taxon>
        <taxon>Pseudomonadati</taxon>
        <taxon>Pseudomonadota</taxon>
        <taxon>Gammaproteobacteria</taxon>
        <taxon>Pseudomonadales</taxon>
        <taxon>Pseudomonadaceae</taxon>
        <taxon>Phytopseudomonas</taxon>
    </lineage>
</organism>
<dbReference type="SUPFAM" id="SSF55424">
    <property type="entry name" value="FAD/NAD-linked reductases, dimerisation (C-terminal) domain"/>
    <property type="match status" value="1"/>
</dbReference>
<gene>
    <name evidence="10" type="ORF">DNK34_25025</name>
</gene>
<evidence type="ECO:0000256" key="3">
    <source>
        <dbReference type="ARBA" id="ARBA00022714"/>
    </source>
</evidence>
<evidence type="ECO:0000256" key="6">
    <source>
        <dbReference type="ARBA" id="ARBA00023002"/>
    </source>
</evidence>
<keyword evidence="2" id="KW-0285">Flavoprotein</keyword>
<dbReference type="PRINTS" id="PR00411">
    <property type="entry name" value="PNDRDTASEI"/>
</dbReference>
<dbReference type="InterPro" id="IPR017941">
    <property type="entry name" value="Rieske_2Fe-2S"/>
</dbReference>
<evidence type="ECO:0000256" key="7">
    <source>
        <dbReference type="ARBA" id="ARBA00023004"/>
    </source>
</evidence>
<evidence type="ECO:0000313" key="10">
    <source>
        <dbReference type="EMBL" id="TBU98784.1"/>
    </source>
</evidence>
<dbReference type="InterPro" id="IPR050446">
    <property type="entry name" value="FAD-oxidoreductase/Apoptosis"/>
</dbReference>
<dbReference type="Proteomes" id="UP000291334">
    <property type="component" value="Unassembled WGS sequence"/>
</dbReference>
<dbReference type="PANTHER" id="PTHR43557:SF2">
    <property type="entry name" value="RIESKE DOMAIN-CONTAINING PROTEIN-RELATED"/>
    <property type="match status" value="1"/>
</dbReference>
<evidence type="ECO:0000256" key="2">
    <source>
        <dbReference type="ARBA" id="ARBA00022630"/>
    </source>
</evidence>
<evidence type="ECO:0000259" key="9">
    <source>
        <dbReference type="PROSITE" id="PS51296"/>
    </source>
</evidence>
<feature type="domain" description="Rieske" evidence="9">
    <location>
        <begin position="4"/>
        <end position="99"/>
    </location>
</feature>
<dbReference type="Gene3D" id="3.50.50.60">
    <property type="entry name" value="FAD/NAD(P)-binding domain"/>
    <property type="match status" value="2"/>
</dbReference>
<dbReference type="Gene3D" id="3.30.390.30">
    <property type="match status" value="1"/>
</dbReference>
<protein>
    <submittedName>
        <fullName evidence="10">Pyridine nucleotide-disulfide oxidoreductase</fullName>
    </submittedName>
</protein>
<keyword evidence="8" id="KW-0411">Iron-sulfur</keyword>
<evidence type="ECO:0000256" key="8">
    <source>
        <dbReference type="ARBA" id="ARBA00023014"/>
    </source>
</evidence>
<dbReference type="Gene3D" id="2.102.10.10">
    <property type="entry name" value="Rieske [2Fe-2S] iron-sulphur domain"/>
    <property type="match status" value="1"/>
</dbReference>
<keyword evidence="5" id="KW-0274">FAD</keyword>
<comment type="caution">
    <text evidence="10">The sequence shown here is derived from an EMBL/GenBank/DDBJ whole genome shotgun (WGS) entry which is preliminary data.</text>
</comment>
<dbReference type="Pfam" id="PF00355">
    <property type="entry name" value="Rieske"/>
    <property type="match status" value="1"/>
</dbReference>
<dbReference type="InterPro" id="IPR036922">
    <property type="entry name" value="Rieske_2Fe-2S_sf"/>
</dbReference>
<dbReference type="PRINTS" id="PR00368">
    <property type="entry name" value="FADPNR"/>
</dbReference>
<dbReference type="PANTHER" id="PTHR43557">
    <property type="entry name" value="APOPTOSIS-INDUCING FACTOR 1"/>
    <property type="match status" value="1"/>
</dbReference>
<keyword evidence="11" id="KW-1185">Reference proteome</keyword>
<evidence type="ECO:0000256" key="1">
    <source>
        <dbReference type="ARBA" id="ARBA00001974"/>
    </source>
</evidence>
<dbReference type="InterPro" id="IPR023753">
    <property type="entry name" value="FAD/NAD-binding_dom"/>
</dbReference>
<dbReference type="RefSeq" id="WP_131174767.1">
    <property type="nucleotide sequence ID" value="NZ_QJUM01000056.1"/>
</dbReference>
<proteinExistence type="predicted"/>
<evidence type="ECO:0000313" key="11">
    <source>
        <dbReference type="Proteomes" id="UP000291334"/>
    </source>
</evidence>
<dbReference type="InterPro" id="IPR036188">
    <property type="entry name" value="FAD/NAD-bd_sf"/>
</dbReference>
<comment type="cofactor">
    <cofactor evidence="1">
        <name>FAD</name>
        <dbReference type="ChEBI" id="CHEBI:57692"/>
    </cofactor>
</comment>
<keyword evidence="7" id="KW-0408">Iron</keyword>
<sequence length="509" mass="54694">MTLHAVTSLAELGENSLNRFEVAGRPVLLVRRADRLQAYQADCPHAGAPLEEGCLYQDKLICPWHKAAFELEQGQVCEPPALTALQRYAVSLIEGEVWVDDQPLAQPPTAAGDDRRCFVVVGAGAAGAAAVATLRGKGYAGRLLLLDQEQSAGYDRTALSKFVIAGQMAADAVPALLGEDFYRDNDVQRISARVTAIAADCQRLQLADGSSIHYDAALLATGATPKRLAIEGADLAGVLVLRSRADAQRLADAARPGKRVVIVGDSFIGLEAASALRTRGLQVHLVARHQVPLSKQLGERIGRALRTLHEAHGVIFHTPAEPRRIDGEGRVTGVTLDNGRHIPADLVLLGAGVAPATGFISGCQLAEDGSLEVDASMRVRDGLWAAGDMVSFPLQGEPTHIEHWRLAQQHARVAAGNMLGARQSFADVPFFWTYHYGKNIEVLGHAREWNRIDIEGMPERQDFIALLCVDERVESVVACGRQAVMALLSQRMKSPLERGEALALIGATG</sequence>
<dbReference type="EMBL" id="QJUM01000056">
    <property type="protein sequence ID" value="TBU98784.1"/>
    <property type="molecule type" value="Genomic_DNA"/>
</dbReference>
<evidence type="ECO:0000256" key="4">
    <source>
        <dbReference type="ARBA" id="ARBA00022723"/>
    </source>
</evidence>
<dbReference type="PROSITE" id="PS51296">
    <property type="entry name" value="RIESKE"/>
    <property type="match status" value="1"/>
</dbReference>
<evidence type="ECO:0000256" key="5">
    <source>
        <dbReference type="ARBA" id="ARBA00022827"/>
    </source>
</evidence>
<reference evidence="10 11" key="1">
    <citation type="submission" date="2018-06" db="EMBL/GenBank/DDBJ databases">
        <title>Three novel Pseudomonas species isolated from symptomatic oak.</title>
        <authorList>
            <person name="Bueno-Gonzalez V."/>
            <person name="Brady C."/>
        </authorList>
    </citation>
    <scope>NUCLEOTIDE SEQUENCE [LARGE SCALE GENOMIC DNA]</scope>
    <source>
        <strain evidence="10 11">P26B</strain>
    </source>
</reference>
<keyword evidence="3" id="KW-0001">2Fe-2S</keyword>
<accession>A0ABY1YZ29</accession>
<dbReference type="SUPFAM" id="SSF51905">
    <property type="entry name" value="FAD/NAD(P)-binding domain"/>
    <property type="match status" value="1"/>
</dbReference>
<dbReference type="SUPFAM" id="SSF50022">
    <property type="entry name" value="ISP domain"/>
    <property type="match status" value="1"/>
</dbReference>
<keyword evidence="6" id="KW-0560">Oxidoreductase</keyword>
<dbReference type="Pfam" id="PF07992">
    <property type="entry name" value="Pyr_redox_2"/>
    <property type="match status" value="1"/>
</dbReference>
<dbReference type="InterPro" id="IPR016156">
    <property type="entry name" value="FAD/NAD-linked_Rdtase_dimer_sf"/>
</dbReference>